<evidence type="ECO:0000313" key="3">
    <source>
        <dbReference type="Proteomes" id="UP001205337"/>
    </source>
</evidence>
<dbReference type="InterPro" id="IPR027417">
    <property type="entry name" value="P-loop_NTPase"/>
</dbReference>
<sequence length="1530" mass="168451">MDDLNIASSSATAYLQAKHRVNLETSASSALGKTLAQFVRQYLAGAGLQRDDRLVLVTSPLSSRPITVELPRILEQVRDASAAASLDDVILSSREHSVLNTVVQHIQTIYTDVTNQTIDDRTLLDLVRCFRILVLDLEADGVGERETLLHLRMSLQPEVPVESVWSALISHCVRLMRTRGSDTPVSLRDFLRSHGWAASAAASYQADVQRLARESDLALAALRELSTIDGLHVARAVDRALVDRAREGSLLVTGEPGSGKSGTLWSLAETMRLEGPVVVLRADTVSAQSLRQLREDLELQHAPDEVLAHWPSTGAGLLIIDALDAARGPSQRVIQDFIERATVSLPNWTIIASIRKFDLQYNQPLRRAFRAQAASVGEYTLPEFSAVAHLNVPALSVDELEAFAAASSSVAFALDQLGSNPLLLNPFNLRIIADLPRDVVEAGFTQDDLLETYWATRIHADGPDNADRFETVLRRACDAMIAGGRLLVNRSQLTVDELGAHILSELLGRGVLTEAGPPEAPRSQIGFSHHVLFDFAVSELLLPERGIDNLIESNPGLIVRIRPSLQFWFRKLWNRNPEGFWQITLQWHDTNGFASARLIPSQVAVNGLTSVDQVEPLLRRIADSTDDAPRRALRTLVQAAVADGDQLVRAQSQLGIWVAIADRMATHLDEPVALSLRLLFWELAKGSLVGSTAALAGTAARTYFMWAIAVGKHGTFWLRQAIQIIVATFEFDPTASESCLRALTSEERLAEYGYEEAPTLASELAKLGSYAADFVADAYVSILCHHESSSESTVMLSGVLSLSSNRRQDYDGALHAIEEAYPTFLASTPAQGLRIAMETWRSRTEGRQSHPRDPIELSTAGGTVIRDGSYFIDLDDGHEVPFQILAHLRSWMRSQSPRVAVGVIDELTGQSVHAGVWMALIQAVPRTQDVAHALMPILTNADCLGSGELSFEIGESLVELHASATTADRVAIERTIIGMTNDERQSRVADQLLARFTPEAFATEEARERRLSPEVEQAPSQRPFVRAWDFDPSPDDSDSDLREAGVDTDDPHIRSLLGQARNLERDLPPVLDRETFDSRIQALDRLVADLSQLTTNGADEVRRKAWNSAAAFAAAASRAEWIADTDPDTQRLLVDAVLQSLAIPVSHPREVESFDNSEYWAGGNPRITAVQAVFGLLHYGISTPEVEAQVTLLCSAPEVEVRRQAFQYLPWILADRRPLALSILQARLRVEPSAAVLDAILRVVFRAKRFSDRNGLLQNLRETLVRAQQLGSRGKQLRESCVRKLAILDIWDGDPGARSDIDRLLSAIPARSNLITAVIHILREPLTPAPHTERNVAALTRAVEISTTVVERSSAELARLRARFEGRLATDSARKRYRRLLQHVDAVSNQLYFSCGAYNRKEEEPSPRANPRDVLRLYGSLLEALAGATAPSTTHHTIAVLAYGFESDPRSVLRLVAAAVDAGRVGGYEFDSMGLDLVMSVLRRFVAEQRDLLRTDPIVLAHFLGTLDTFVDVGWGSAHNLSYSLDEVFR</sequence>
<dbReference type="SUPFAM" id="SSF52540">
    <property type="entry name" value="P-loop containing nucleoside triphosphate hydrolases"/>
    <property type="match status" value="1"/>
</dbReference>
<evidence type="ECO:0000313" key="2">
    <source>
        <dbReference type="EMBL" id="MCS0498834.1"/>
    </source>
</evidence>
<reference evidence="2 3" key="1">
    <citation type="submission" date="2022-08" db="EMBL/GenBank/DDBJ databases">
        <authorList>
            <person name="Li F."/>
        </authorList>
    </citation>
    <scope>NUCLEOTIDE SEQUENCE [LARGE SCALE GENOMIC DNA]</scope>
    <source>
        <strain evidence="2 3">10F1B-8-1</strain>
    </source>
</reference>
<dbReference type="RefSeq" id="WP_258797837.1">
    <property type="nucleotide sequence ID" value="NZ_JANTHX010000004.1"/>
</dbReference>
<proteinExistence type="predicted"/>
<feature type="compositionally biased region" description="Basic and acidic residues" evidence="1">
    <location>
        <begin position="1039"/>
        <end position="1051"/>
    </location>
</feature>
<feature type="region of interest" description="Disordered" evidence="1">
    <location>
        <begin position="1004"/>
        <end position="1051"/>
    </location>
</feature>
<feature type="compositionally biased region" description="Basic and acidic residues" evidence="1">
    <location>
        <begin position="1004"/>
        <end position="1013"/>
    </location>
</feature>
<comment type="caution">
    <text evidence="2">The sequence shown here is derived from an EMBL/GenBank/DDBJ whole genome shotgun (WGS) entry which is preliminary data.</text>
</comment>
<organism evidence="2 3">
    <name type="scientific">Protaetiibacter mangrovi</name>
    <dbReference type="NCBI Taxonomy" id="2970926"/>
    <lineage>
        <taxon>Bacteria</taxon>
        <taxon>Bacillati</taxon>
        <taxon>Actinomycetota</taxon>
        <taxon>Actinomycetes</taxon>
        <taxon>Micrococcales</taxon>
        <taxon>Microbacteriaceae</taxon>
        <taxon>Protaetiibacter</taxon>
    </lineage>
</organism>
<evidence type="ECO:0008006" key="4">
    <source>
        <dbReference type="Google" id="ProtNLM"/>
    </source>
</evidence>
<protein>
    <recommendedName>
        <fullName evidence="4">ATP-binding protein</fullName>
    </recommendedName>
</protein>
<accession>A0ABT1ZDP1</accession>
<gene>
    <name evidence="2" type="ORF">NUH29_04630</name>
</gene>
<dbReference type="Proteomes" id="UP001205337">
    <property type="component" value="Unassembled WGS sequence"/>
</dbReference>
<keyword evidence="3" id="KW-1185">Reference proteome</keyword>
<evidence type="ECO:0000256" key="1">
    <source>
        <dbReference type="SAM" id="MobiDB-lite"/>
    </source>
</evidence>
<name>A0ABT1ZDP1_9MICO</name>
<dbReference type="EMBL" id="JANTHX010000004">
    <property type="protein sequence ID" value="MCS0498834.1"/>
    <property type="molecule type" value="Genomic_DNA"/>
</dbReference>